<dbReference type="InterPro" id="IPR021710">
    <property type="entry name" value="DUF3293"/>
</dbReference>
<name>A0A4Y8WFT8_9VIBR</name>
<reference evidence="1 2" key="1">
    <citation type="submission" date="2019-01" db="EMBL/GenBank/DDBJ databases">
        <title>Vibrio BEI176 sp. nov, a marine bacterium isolated from China: eastern marignal seas.</title>
        <authorList>
            <person name="Li B."/>
        </authorList>
    </citation>
    <scope>NUCLEOTIDE SEQUENCE [LARGE SCALE GENOMIC DNA]</scope>
    <source>
        <strain evidence="1 2">BEI176</strain>
    </source>
</reference>
<protein>
    <submittedName>
        <fullName evidence="1">DUF3293 domain-containing protein</fullName>
    </submittedName>
</protein>
<accession>A0A4Y8WFT8</accession>
<proteinExistence type="predicted"/>
<dbReference type="Proteomes" id="UP000297753">
    <property type="component" value="Unassembled WGS sequence"/>
</dbReference>
<dbReference type="RefSeq" id="WP_134835416.1">
    <property type="nucleotide sequence ID" value="NZ_SATR01000013.1"/>
</dbReference>
<comment type="caution">
    <text evidence="1">The sequence shown here is derived from an EMBL/GenBank/DDBJ whole genome shotgun (WGS) entry which is preliminary data.</text>
</comment>
<organism evidence="1 2">
    <name type="scientific">Vibrio ouci</name>
    <dbReference type="NCBI Taxonomy" id="2499078"/>
    <lineage>
        <taxon>Bacteria</taxon>
        <taxon>Pseudomonadati</taxon>
        <taxon>Pseudomonadota</taxon>
        <taxon>Gammaproteobacteria</taxon>
        <taxon>Vibrionales</taxon>
        <taxon>Vibrionaceae</taxon>
        <taxon>Vibrio</taxon>
    </lineage>
</organism>
<keyword evidence="2" id="KW-1185">Reference proteome</keyword>
<dbReference type="EMBL" id="SATR01000013">
    <property type="protein sequence ID" value="TFH91699.1"/>
    <property type="molecule type" value="Genomic_DNA"/>
</dbReference>
<dbReference type="AlphaFoldDB" id="A0A4Y8WFT8"/>
<gene>
    <name evidence="1" type="ORF">ELS82_10405</name>
</gene>
<evidence type="ECO:0000313" key="2">
    <source>
        <dbReference type="Proteomes" id="UP000297753"/>
    </source>
</evidence>
<dbReference type="Pfam" id="PF11697">
    <property type="entry name" value="DUF3293"/>
    <property type="match status" value="1"/>
</dbReference>
<evidence type="ECO:0000313" key="1">
    <source>
        <dbReference type="EMBL" id="TFH91699.1"/>
    </source>
</evidence>
<sequence>MIDAELWQAYCDPYFSFSAPPKSATFAIITAWNPRSVCLSESDNDLNNQHLAQEIDHTCYTSVRVGNQNFTWSEASFAVDISLEHALILGQKYHQNAIYYVEGEWLYLVSCLEEQSKVLLGRWQDRCR</sequence>
<dbReference type="OrthoDB" id="5604578at2"/>